<evidence type="ECO:0000313" key="1">
    <source>
        <dbReference type="EMBL" id="KAK9128584.1"/>
    </source>
</evidence>
<sequence>MGAEIGCMISEGPWLFVGGPNAIKGLRLLHGGHDGDGRPVLMCSAMTKPCAYMTAFVSLRREARIFSMEEIQLWISWIEVCSSLGDGTWQDRVWKWSSEQKTEAVKLR</sequence>
<name>A0AAP0J6Y7_9MAGN</name>
<dbReference type="AlphaFoldDB" id="A0AAP0J6Y7"/>
<organism evidence="1 2">
    <name type="scientific">Stephania yunnanensis</name>
    <dbReference type="NCBI Taxonomy" id="152371"/>
    <lineage>
        <taxon>Eukaryota</taxon>
        <taxon>Viridiplantae</taxon>
        <taxon>Streptophyta</taxon>
        <taxon>Embryophyta</taxon>
        <taxon>Tracheophyta</taxon>
        <taxon>Spermatophyta</taxon>
        <taxon>Magnoliopsida</taxon>
        <taxon>Ranunculales</taxon>
        <taxon>Menispermaceae</taxon>
        <taxon>Menispermoideae</taxon>
        <taxon>Cissampelideae</taxon>
        <taxon>Stephania</taxon>
    </lineage>
</organism>
<reference evidence="1 2" key="1">
    <citation type="submission" date="2024-01" db="EMBL/GenBank/DDBJ databases">
        <title>Genome assemblies of Stephania.</title>
        <authorList>
            <person name="Yang L."/>
        </authorList>
    </citation>
    <scope>NUCLEOTIDE SEQUENCE [LARGE SCALE GENOMIC DNA]</scope>
    <source>
        <strain evidence="1">YNDBR</strain>
        <tissue evidence="1">Leaf</tissue>
    </source>
</reference>
<evidence type="ECO:0000313" key="2">
    <source>
        <dbReference type="Proteomes" id="UP001420932"/>
    </source>
</evidence>
<comment type="caution">
    <text evidence="1">The sequence shown here is derived from an EMBL/GenBank/DDBJ whole genome shotgun (WGS) entry which is preliminary data.</text>
</comment>
<proteinExistence type="predicted"/>
<accession>A0AAP0J6Y7</accession>
<dbReference type="Proteomes" id="UP001420932">
    <property type="component" value="Unassembled WGS sequence"/>
</dbReference>
<dbReference type="EMBL" id="JBBNAF010000007">
    <property type="protein sequence ID" value="KAK9128584.1"/>
    <property type="molecule type" value="Genomic_DNA"/>
</dbReference>
<protein>
    <submittedName>
        <fullName evidence="1">Uncharacterized protein</fullName>
    </submittedName>
</protein>
<gene>
    <name evidence="1" type="ORF">Syun_017381</name>
</gene>
<keyword evidence="2" id="KW-1185">Reference proteome</keyword>